<evidence type="ECO:0008006" key="3">
    <source>
        <dbReference type="Google" id="ProtNLM"/>
    </source>
</evidence>
<dbReference type="Proteomes" id="UP000244090">
    <property type="component" value="Unassembled WGS sequence"/>
</dbReference>
<reference evidence="1 2" key="1">
    <citation type="submission" date="2018-04" db="EMBL/GenBank/DDBJ databases">
        <title>Genomic Encyclopedia of Archaeal and Bacterial Type Strains, Phase II (KMG-II): from individual species to whole genera.</title>
        <authorList>
            <person name="Goeker M."/>
        </authorList>
    </citation>
    <scope>NUCLEOTIDE SEQUENCE [LARGE SCALE GENOMIC DNA]</scope>
    <source>
        <strain evidence="1 2">DSM 25731</strain>
    </source>
</reference>
<dbReference type="EMBL" id="QBKT01000004">
    <property type="protein sequence ID" value="PTX61748.1"/>
    <property type="molecule type" value="Genomic_DNA"/>
</dbReference>
<dbReference type="AlphaFoldDB" id="A0A2T6C0B2"/>
<accession>A0A2T6C0B2</accession>
<keyword evidence="2" id="KW-1185">Reference proteome</keyword>
<gene>
    <name evidence="1" type="ORF">C8N46_104392</name>
</gene>
<comment type="caution">
    <text evidence="1">The sequence shown here is derived from an EMBL/GenBank/DDBJ whole genome shotgun (WGS) entry which is preliminary data.</text>
</comment>
<sequence>MNTVIVDSLLITLSTSKKLLNELTAAPYSCKEVAPYYSSIGTHIRHVLDFYTCIFKGLDRKYVDLTSRGRNQRIENDRNCAISEIELIENHLRTLYSADLNELITVEDDLGNGVITIDYTLGALLAQANSHTIHHYAIIAYILDGLGVDIQDENFGYNPTTPAQRIEHTKAS</sequence>
<organism evidence="1 2">
    <name type="scientific">Kordia periserrulae</name>
    <dbReference type="NCBI Taxonomy" id="701523"/>
    <lineage>
        <taxon>Bacteria</taxon>
        <taxon>Pseudomonadati</taxon>
        <taxon>Bacteroidota</taxon>
        <taxon>Flavobacteriia</taxon>
        <taxon>Flavobacteriales</taxon>
        <taxon>Flavobacteriaceae</taxon>
        <taxon>Kordia</taxon>
    </lineage>
</organism>
<evidence type="ECO:0000313" key="1">
    <source>
        <dbReference type="EMBL" id="PTX61748.1"/>
    </source>
</evidence>
<dbReference type="OrthoDB" id="1162179at2"/>
<evidence type="ECO:0000313" key="2">
    <source>
        <dbReference type="Proteomes" id="UP000244090"/>
    </source>
</evidence>
<proteinExistence type="predicted"/>
<dbReference type="InterPro" id="IPR034660">
    <property type="entry name" value="DinB/YfiT-like"/>
</dbReference>
<dbReference type="SUPFAM" id="SSF109854">
    <property type="entry name" value="DinB/YfiT-like putative metalloenzymes"/>
    <property type="match status" value="1"/>
</dbReference>
<dbReference type="Gene3D" id="1.20.120.450">
    <property type="entry name" value="dinb family like domain"/>
    <property type="match status" value="1"/>
</dbReference>
<dbReference type="RefSeq" id="WP_108114958.1">
    <property type="nucleotide sequence ID" value="NZ_QBKT01000004.1"/>
</dbReference>
<name>A0A2T6C0B2_9FLAO</name>
<protein>
    <recommendedName>
        <fullName evidence="3">DinB family protein</fullName>
    </recommendedName>
</protein>